<feature type="non-terminal residue" evidence="2">
    <location>
        <position position="146"/>
    </location>
</feature>
<feature type="domain" description="YgjP-like metallopeptidase" evidence="1">
    <location>
        <begin position="36"/>
        <end position="145"/>
    </location>
</feature>
<evidence type="ECO:0000259" key="1">
    <source>
        <dbReference type="Pfam" id="PF01863"/>
    </source>
</evidence>
<gene>
    <name evidence="2" type="ORF">METZ01_LOCUS487893</name>
</gene>
<evidence type="ECO:0000313" key="2">
    <source>
        <dbReference type="EMBL" id="SVE35039.1"/>
    </source>
</evidence>
<sequence length="146" mass="17486">MQNQIFESISCKQVMNTIIKLEDIEAEVVHKKIRNIHLRVLPPDGKVRISAPFRTKNETIYKFACSKLNWISKQRIRIRKSTYESFQYINQETHYFRGRQYQLKVQEKNEVPVVQLLNNEIVLQVPDGADLETRRSVLQDWYHRQL</sequence>
<reference evidence="2" key="1">
    <citation type="submission" date="2018-05" db="EMBL/GenBank/DDBJ databases">
        <authorList>
            <person name="Lanie J.A."/>
            <person name="Ng W.-L."/>
            <person name="Kazmierczak K.M."/>
            <person name="Andrzejewski T.M."/>
            <person name="Davidsen T.M."/>
            <person name="Wayne K.J."/>
            <person name="Tettelin H."/>
            <person name="Glass J.I."/>
            <person name="Rusch D."/>
            <person name="Podicherti R."/>
            <person name="Tsui H.-C.T."/>
            <person name="Winkler M.E."/>
        </authorList>
    </citation>
    <scope>NUCLEOTIDE SEQUENCE</scope>
</reference>
<name>A0A383CSK6_9ZZZZ</name>
<organism evidence="2">
    <name type="scientific">marine metagenome</name>
    <dbReference type="NCBI Taxonomy" id="408172"/>
    <lineage>
        <taxon>unclassified sequences</taxon>
        <taxon>metagenomes</taxon>
        <taxon>ecological metagenomes</taxon>
    </lineage>
</organism>
<proteinExistence type="predicted"/>
<dbReference type="Pfam" id="PF01863">
    <property type="entry name" value="YgjP-like"/>
    <property type="match status" value="1"/>
</dbReference>
<protein>
    <recommendedName>
        <fullName evidence="1">YgjP-like metallopeptidase domain-containing protein</fullName>
    </recommendedName>
</protein>
<dbReference type="AlphaFoldDB" id="A0A383CSK6"/>
<accession>A0A383CSK6</accession>
<dbReference type="EMBL" id="UINC01211227">
    <property type="protein sequence ID" value="SVE35039.1"/>
    <property type="molecule type" value="Genomic_DNA"/>
</dbReference>
<dbReference type="InterPro" id="IPR002725">
    <property type="entry name" value="YgjP-like_metallopeptidase"/>
</dbReference>